<feature type="compositionally biased region" description="Low complexity" evidence="1">
    <location>
        <begin position="316"/>
        <end position="329"/>
    </location>
</feature>
<evidence type="ECO:0000313" key="3">
    <source>
        <dbReference type="Proteomes" id="UP000266841"/>
    </source>
</evidence>
<sequence length="431" mass="47703">MTYPEEHTASLIADLKAKHKAMQNTRTPPAKTRANDHVMATDTRANDRADTMTDMDANTSNAILPDSPVPLQVNRDDSSHDDDSIAAKIAKLRESIATLDKDLDNRISTLERTWAREDMDLDERLEKTGATRLNKLEQHWAKLAQRIATLKSKIMHVNLKTDALDQTVVRDVEEPVEDVPAEEDALDQTMVRDVEDHGEEAMAEEVALDQMTKVRCVDEPEEVTDEEAPAAAVILAPVGAQVEARDDRDSGEDGQPMTTDRYTSDDTDSEDGTVPMIVTPPKLPPAPDPIPSSAFKIAVNTVSGPKSGQDHKPELTFTSPPTTAPAQPSDNYDREWLQTSPPPDPYAPKPSKPRSTPTNASDQPSANYDKEWLQTSPPPDPSVPTPKRDSRNRQSTGYQTKPRRTHPCPSLRLPPGSQRPRWPSLQRVYGL</sequence>
<gene>
    <name evidence="2" type="ORF">THAOC_21862</name>
</gene>
<feature type="region of interest" description="Disordered" evidence="1">
    <location>
        <begin position="237"/>
        <end position="431"/>
    </location>
</feature>
<reference evidence="2 3" key="1">
    <citation type="journal article" date="2012" name="Genome Biol.">
        <title>Genome and low-iron response of an oceanic diatom adapted to chronic iron limitation.</title>
        <authorList>
            <person name="Lommer M."/>
            <person name="Specht M."/>
            <person name="Roy A.S."/>
            <person name="Kraemer L."/>
            <person name="Andreson R."/>
            <person name="Gutowska M.A."/>
            <person name="Wolf J."/>
            <person name="Bergner S.V."/>
            <person name="Schilhabel M.B."/>
            <person name="Klostermeier U.C."/>
            <person name="Beiko R.G."/>
            <person name="Rosenstiel P."/>
            <person name="Hippler M."/>
            <person name="Laroche J."/>
        </authorList>
    </citation>
    <scope>NUCLEOTIDE SEQUENCE [LARGE SCALE GENOMIC DNA]</scope>
    <source>
        <strain evidence="2 3">CCMP1005</strain>
    </source>
</reference>
<dbReference type="EMBL" id="AGNL01026331">
    <property type="protein sequence ID" value="EJK58044.1"/>
    <property type="molecule type" value="Genomic_DNA"/>
</dbReference>
<keyword evidence="3" id="KW-1185">Reference proteome</keyword>
<proteinExistence type="predicted"/>
<dbReference type="AlphaFoldDB" id="K0S001"/>
<dbReference type="Proteomes" id="UP000266841">
    <property type="component" value="Unassembled WGS sequence"/>
</dbReference>
<name>K0S001_THAOC</name>
<protein>
    <submittedName>
        <fullName evidence="2">Uncharacterized protein</fullName>
    </submittedName>
</protein>
<accession>K0S001</accession>
<feature type="region of interest" description="Disordered" evidence="1">
    <location>
        <begin position="59"/>
        <end position="82"/>
    </location>
</feature>
<feature type="compositionally biased region" description="Pro residues" evidence="1">
    <location>
        <begin position="281"/>
        <end position="290"/>
    </location>
</feature>
<evidence type="ECO:0000256" key="1">
    <source>
        <dbReference type="SAM" id="MobiDB-lite"/>
    </source>
</evidence>
<feature type="compositionally biased region" description="Pro residues" evidence="1">
    <location>
        <begin position="340"/>
        <end position="350"/>
    </location>
</feature>
<evidence type="ECO:0000313" key="2">
    <source>
        <dbReference type="EMBL" id="EJK58044.1"/>
    </source>
</evidence>
<feature type="compositionally biased region" description="Polar residues" evidence="1">
    <location>
        <begin position="354"/>
        <end position="366"/>
    </location>
</feature>
<comment type="caution">
    <text evidence="2">The sequence shown here is derived from an EMBL/GenBank/DDBJ whole genome shotgun (WGS) entry which is preliminary data.</text>
</comment>
<organism evidence="2 3">
    <name type="scientific">Thalassiosira oceanica</name>
    <name type="common">Marine diatom</name>
    <dbReference type="NCBI Taxonomy" id="159749"/>
    <lineage>
        <taxon>Eukaryota</taxon>
        <taxon>Sar</taxon>
        <taxon>Stramenopiles</taxon>
        <taxon>Ochrophyta</taxon>
        <taxon>Bacillariophyta</taxon>
        <taxon>Coscinodiscophyceae</taxon>
        <taxon>Thalassiosirophycidae</taxon>
        <taxon>Thalassiosirales</taxon>
        <taxon>Thalassiosiraceae</taxon>
        <taxon>Thalassiosira</taxon>
    </lineage>
</organism>